<proteinExistence type="predicted"/>
<evidence type="ECO:0000313" key="1">
    <source>
        <dbReference type="EMBL" id="KAJ7413631.1"/>
    </source>
</evidence>
<organism evidence="1 2">
    <name type="scientific">Willisornis vidua</name>
    <name type="common">Xingu scale-backed antbird</name>
    <dbReference type="NCBI Taxonomy" id="1566151"/>
    <lineage>
        <taxon>Eukaryota</taxon>
        <taxon>Metazoa</taxon>
        <taxon>Chordata</taxon>
        <taxon>Craniata</taxon>
        <taxon>Vertebrata</taxon>
        <taxon>Euteleostomi</taxon>
        <taxon>Archelosauria</taxon>
        <taxon>Archosauria</taxon>
        <taxon>Dinosauria</taxon>
        <taxon>Saurischia</taxon>
        <taxon>Theropoda</taxon>
        <taxon>Coelurosauria</taxon>
        <taxon>Aves</taxon>
        <taxon>Neognathae</taxon>
        <taxon>Neoaves</taxon>
        <taxon>Telluraves</taxon>
        <taxon>Australaves</taxon>
        <taxon>Passeriformes</taxon>
        <taxon>Thamnophilidae</taxon>
        <taxon>Willisornis</taxon>
    </lineage>
</organism>
<accession>A0ABQ9D1Z1</accession>
<gene>
    <name evidence="1" type="ORF">WISP_89138</name>
</gene>
<evidence type="ECO:0000313" key="2">
    <source>
        <dbReference type="Proteomes" id="UP001145742"/>
    </source>
</evidence>
<dbReference type="EMBL" id="WHWB01034131">
    <property type="protein sequence ID" value="KAJ7413631.1"/>
    <property type="molecule type" value="Genomic_DNA"/>
</dbReference>
<comment type="caution">
    <text evidence="1">The sequence shown here is derived from an EMBL/GenBank/DDBJ whole genome shotgun (WGS) entry which is preliminary data.</text>
</comment>
<dbReference type="Proteomes" id="UP001145742">
    <property type="component" value="Unassembled WGS sequence"/>
</dbReference>
<keyword evidence="2" id="KW-1185">Reference proteome</keyword>
<name>A0ABQ9D1Z1_9PASS</name>
<protein>
    <submittedName>
        <fullName evidence="1">Uncharacterized protein</fullName>
    </submittedName>
</protein>
<sequence length="183" mass="20210">MLCPSFLQSCSADYTGDGILSAPRRATASELELQKQSSLSHMPGQDMLLEPKYPGSILAMKTMFYKDDGHVISGLTASLPSTEQAMHRLGSTNLHISPELHEAATASAHKFNEDVDYVLIHKCEQSGVEESIILSITPQSKKESNKCSRLRFVGELLSELSDVATAYFMTFFPFQTLLALRHL</sequence>
<reference evidence="1" key="1">
    <citation type="submission" date="2019-10" db="EMBL/GenBank/DDBJ databases">
        <authorList>
            <person name="Soares A.E.R."/>
            <person name="Aleixo A."/>
            <person name="Schneider P."/>
            <person name="Miyaki C.Y."/>
            <person name="Schneider M.P."/>
            <person name="Mello C."/>
            <person name="Vasconcelos A.T.R."/>
        </authorList>
    </citation>
    <scope>NUCLEOTIDE SEQUENCE</scope>
    <source>
        <tissue evidence="1">Muscle</tissue>
    </source>
</reference>